<dbReference type="EMBL" id="FO082046">
    <property type="protein sequence ID" value="CCE86763.1"/>
    <property type="molecule type" value="Genomic_DNA"/>
</dbReference>
<dbReference type="Proteomes" id="UP000005222">
    <property type="component" value="Chromosome N"/>
</dbReference>
<keyword evidence="3" id="KW-1185">Reference proteome</keyword>
<accession>G8Y1R0</accession>
<sequence>MNNLDQLINIRVSVTTILEQVISGYIISWSPTHDVLVLNTWFDKKTLNNNIRFINTAFIKSIEVSNRKNTFNSHRPQLQVANIDIKRLEKDINHSIEEFRKDRLIHNPKTNDVGAKVFEKLLYVYNIDSVKWDESDIVLLDEVKIAKPYKLQNITKLNDKTKATTQVEKILKELKIQ</sequence>
<evidence type="ECO:0000313" key="2">
    <source>
        <dbReference type="EMBL" id="CCE86763.1"/>
    </source>
</evidence>
<dbReference type="FunCoup" id="G8Y1R0">
    <property type="interactions" value="1106"/>
</dbReference>
<dbReference type="Pfam" id="PF09793">
    <property type="entry name" value="AD"/>
    <property type="match status" value="1"/>
</dbReference>
<evidence type="ECO:0000313" key="3">
    <source>
        <dbReference type="Proteomes" id="UP000005222"/>
    </source>
</evidence>
<dbReference type="OrthoDB" id="1057137at2759"/>
<dbReference type="AlphaFoldDB" id="G8Y1R0"/>
<dbReference type="OMA" id="QFWLEID"/>
<proteinExistence type="predicted"/>
<dbReference type="InParanoid" id="G8Y1R0"/>
<name>G8Y1R0_PICSO</name>
<organism evidence="2 3">
    <name type="scientific">Pichia sorbitophila (strain ATCC MYA-4447 / BCRC 22081 / CBS 7064 / NBRC 10061 / NRRL Y-12695)</name>
    <name type="common">Hybrid yeast</name>
    <dbReference type="NCBI Taxonomy" id="559304"/>
    <lineage>
        <taxon>Eukaryota</taxon>
        <taxon>Fungi</taxon>
        <taxon>Dikarya</taxon>
        <taxon>Ascomycota</taxon>
        <taxon>Saccharomycotina</taxon>
        <taxon>Pichiomycetes</taxon>
        <taxon>Debaryomycetaceae</taxon>
        <taxon>Millerozyma</taxon>
    </lineage>
</organism>
<evidence type="ECO:0000259" key="1">
    <source>
        <dbReference type="PROSITE" id="PS52001"/>
    </source>
</evidence>
<dbReference type="HOGENOM" id="CLU_091746_0_0_1"/>
<dbReference type="InterPro" id="IPR019181">
    <property type="entry name" value="LSM12_ABD"/>
</dbReference>
<reference evidence="2 3" key="1">
    <citation type="journal article" date="2012" name="G3 (Bethesda)">
        <title>Pichia sorbitophila, an interspecies yeast hybrid reveals early steps of genome resolution following polyploidization.</title>
        <authorList>
            <person name="Leh Louis V."/>
            <person name="Despons L."/>
            <person name="Friedrich A."/>
            <person name="Martin T."/>
            <person name="Durrens P."/>
            <person name="Casaregola S."/>
            <person name="Neuveglise C."/>
            <person name="Fairhead C."/>
            <person name="Marck C."/>
            <person name="Cruz J.A."/>
            <person name="Straub M.L."/>
            <person name="Kugler V."/>
            <person name="Sacerdot C."/>
            <person name="Uzunov Z."/>
            <person name="Thierry A."/>
            <person name="Weiss S."/>
            <person name="Bleykasten C."/>
            <person name="De Montigny J."/>
            <person name="Jacques N."/>
            <person name="Jung P."/>
            <person name="Lemaire M."/>
            <person name="Mallet S."/>
            <person name="Morel G."/>
            <person name="Richard G.F."/>
            <person name="Sarkar A."/>
            <person name="Savel G."/>
            <person name="Schacherer J."/>
            <person name="Seret M.L."/>
            <person name="Talla E."/>
            <person name="Samson G."/>
            <person name="Jubin C."/>
            <person name="Poulain J."/>
            <person name="Vacherie B."/>
            <person name="Barbe V."/>
            <person name="Pelletier E."/>
            <person name="Sherman D.J."/>
            <person name="Westhof E."/>
            <person name="Weissenbach J."/>
            <person name="Baret P.V."/>
            <person name="Wincker P."/>
            <person name="Gaillardin C."/>
            <person name="Dujon B."/>
            <person name="Souciet J.L."/>
        </authorList>
    </citation>
    <scope>NUCLEOTIDE SEQUENCE [LARGE SCALE GENOMIC DNA]</scope>
    <source>
        <strain evidence="3">ATCC MYA-4447 / BCRC 22081 / CBS 7064 / NBRC 10061 / NRRL Y-12695</strain>
    </source>
</reference>
<protein>
    <submittedName>
        <fullName evidence="2">Piso0_005273 protein</fullName>
    </submittedName>
</protein>
<dbReference type="SMART" id="SM00995">
    <property type="entry name" value="AD"/>
    <property type="match status" value="1"/>
</dbReference>
<dbReference type="InterPro" id="IPR039683">
    <property type="entry name" value="Lsm12-like"/>
</dbReference>
<dbReference type="PANTHER" id="PTHR13542">
    <property type="entry name" value="LSM12 HOMOLOG"/>
    <property type="match status" value="1"/>
</dbReference>
<gene>
    <name evidence="2" type="primary">Piso0_005273</name>
    <name evidence="2" type="ORF">GNLVRS01_PISO0N11519g</name>
</gene>
<dbReference type="PROSITE" id="PS52001">
    <property type="entry name" value="AD"/>
    <property type="match status" value="1"/>
</dbReference>
<dbReference type="STRING" id="559304.G8Y1R0"/>
<dbReference type="PIRSF" id="PIRSF007783">
    <property type="entry name" value="UCP007783_YHR121w"/>
    <property type="match status" value="1"/>
</dbReference>
<dbReference type="InterPro" id="IPR016521">
    <property type="entry name" value="RNA-processing_Lsm12"/>
</dbReference>
<feature type="domain" description="AD" evidence="1">
    <location>
        <begin position="81"/>
        <end position="177"/>
    </location>
</feature>
<dbReference type="eggNOG" id="KOG4401">
    <property type="taxonomic scope" value="Eukaryota"/>
</dbReference>
<dbReference type="InterPro" id="IPR047574">
    <property type="entry name" value="AD"/>
</dbReference>